<comment type="caution">
    <text evidence="1">The sequence shown here is derived from an EMBL/GenBank/DDBJ whole genome shotgun (WGS) entry which is preliminary data.</text>
</comment>
<dbReference type="Proteomes" id="UP001446871">
    <property type="component" value="Unassembled WGS sequence"/>
</dbReference>
<dbReference type="EMBL" id="JAQQWM010000007">
    <property type="protein sequence ID" value="KAK8057863.1"/>
    <property type="molecule type" value="Genomic_DNA"/>
</dbReference>
<gene>
    <name evidence="1" type="ORF">PG996_011800</name>
</gene>
<organism evidence="1 2">
    <name type="scientific">Apiospora saccharicola</name>
    <dbReference type="NCBI Taxonomy" id="335842"/>
    <lineage>
        <taxon>Eukaryota</taxon>
        <taxon>Fungi</taxon>
        <taxon>Dikarya</taxon>
        <taxon>Ascomycota</taxon>
        <taxon>Pezizomycotina</taxon>
        <taxon>Sordariomycetes</taxon>
        <taxon>Xylariomycetidae</taxon>
        <taxon>Amphisphaeriales</taxon>
        <taxon>Apiosporaceae</taxon>
        <taxon>Apiospora</taxon>
    </lineage>
</organism>
<sequence>METTHESKGLCGDVAVADIEYYVEQHPDIAFIVLKEHECGPTQRPRGGGRPFLQRDNEWLSERKEVIQIVSTVLNDALKRIAEFEPYDVRIFALAY</sequence>
<accession>A0ABR1UG29</accession>
<reference evidence="1 2" key="1">
    <citation type="submission" date="2023-01" db="EMBL/GenBank/DDBJ databases">
        <title>Analysis of 21 Apiospora genomes using comparative genomics revels a genus with tremendous synthesis potential of carbohydrate active enzymes and secondary metabolites.</title>
        <authorList>
            <person name="Sorensen T."/>
        </authorList>
    </citation>
    <scope>NUCLEOTIDE SEQUENCE [LARGE SCALE GENOMIC DNA]</scope>
    <source>
        <strain evidence="1 2">CBS 83171</strain>
    </source>
</reference>
<proteinExistence type="predicted"/>
<evidence type="ECO:0000313" key="1">
    <source>
        <dbReference type="EMBL" id="KAK8057863.1"/>
    </source>
</evidence>
<protein>
    <submittedName>
        <fullName evidence="1">Uncharacterized protein</fullName>
    </submittedName>
</protein>
<name>A0ABR1UG29_9PEZI</name>
<keyword evidence="2" id="KW-1185">Reference proteome</keyword>
<evidence type="ECO:0000313" key="2">
    <source>
        <dbReference type="Proteomes" id="UP001446871"/>
    </source>
</evidence>